<keyword evidence="1" id="KW-0732">Signal</keyword>
<evidence type="ECO:0000313" key="2">
    <source>
        <dbReference type="EMBL" id="MBK9982610.1"/>
    </source>
</evidence>
<protein>
    <submittedName>
        <fullName evidence="2">DUF4097 family beta strand repeat protein</fullName>
    </submittedName>
</protein>
<dbReference type="AlphaFoldDB" id="A0A9D7SVS3"/>
<feature type="chain" id="PRO_5038629352" evidence="1">
    <location>
        <begin position="22"/>
        <end position="366"/>
    </location>
</feature>
<proteinExistence type="predicted"/>
<name>A0A9D7SVS3_9BACT</name>
<gene>
    <name evidence="2" type="ORF">IPP15_09310</name>
</gene>
<organism evidence="2 3">
    <name type="scientific">Candidatus Opimibacter skivensis</name>
    <dbReference type="NCBI Taxonomy" id="2982028"/>
    <lineage>
        <taxon>Bacteria</taxon>
        <taxon>Pseudomonadati</taxon>
        <taxon>Bacteroidota</taxon>
        <taxon>Saprospiria</taxon>
        <taxon>Saprospirales</taxon>
        <taxon>Saprospiraceae</taxon>
        <taxon>Candidatus Opimibacter</taxon>
    </lineage>
</organism>
<dbReference type="EMBL" id="JADKGY010000006">
    <property type="protein sequence ID" value="MBK9982610.1"/>
    <property type="molecule type" value="Genomic_DNA"/>
</dbReference>
<comment type="caution">
    <text evidence="2">The sequence shown here is derived from an EMBL/GenBank/DDBJ whole genome shotgun (WGS) entry which is preliminary data.</text>
</comment>
<sequence>MRRIAVKCSLLFFFIPLFAFAGKDGERVEKKINREFNIQPDGYVVLQNKYGDLDIAIGESNQVKINVTISVEASSTKKAQETLDRINVDFEEGNNRVQAKTEIESNSGWNSWFNFGKTEMKINYQVLVPADVYLDLCNKYGDIYVESSNRDVKIELAYGNIRLGDLNSNLKLDMSYSEGNISQIKDGDITLAYSDLEMEDGHDVTLNNKYTDIKTGSLHKLNMESAYSNLHAISIDQFEYNGKYDDVVLERAGSIDAETGYTGIVVEEFEGNGDFDMRYGDLKIQKIHHGFSKININTSYTGVEMEFNPDAAYTIDAETNYCDINHPGLKITEDSQRESRATLKGTRGSGGGEVIARMNYGELNID</sequence>
<accession>A0A9D7SVS3</accession>
<feature type="signal peptide" evidence="1">
    <location>
        <begin position="1"/>
        <end position="21"/>
    </location>
</feature>
<dbReference type="Proteomes" id="UP000808337">
    <property type="component" value="Unassembled WGS sequence"/>
</dbReference>
<reference evidence="2 3" key="1">
    <citation type="submission" date="2020-10" db="EMBL/GenBank/DDBJ databases">
        <title>Connecting structure to function with the recovery of over 1000 high-quality activated sludge metagenome-assembled genomes encoding full-length rRNA genes using long-read sequencing.</title>
        <authorList>
            <person name="Singleton C.M."/>
            <person name="Petriglieri F."/>
            <person name="Kristensen J.M."/>
            <person name="Kirkegaard R.H."/>
            <person name="Michaelsen T.Y."/>
            <person name="Andersen M.H."/>
            <person name="Karst S.M."/>
            <person name="Dueholm M.S."/>
            <person name="Nielsen P.H."/>
            <person name="Albertsen M."/>
        </authorList>
    </citation>
    <scope>NUCLEOTIDE SEQUENCE [LARGE SCALE GENOMIC DNA]</scope>
    <source>
        <strain evidence="2">Ribe_18-Q3-R11-54_MAXAC.273</strain>
    </source>
</reference>
<evidence type="ECO:0000256" key="1">
    <source>
        <dbReference type="SAM" id="SignalP"/>
    </source>
</evidence>
<evidence type="ECO:0000313" key="3">
    <source>
        <dbReference type="Proteomes" id="UP000808337"/>
    </source>
</evidence>